<keyword evidence="9" id="KW-1185">Reference proteome</keyword>
<proteinExistence type="predicted"/>
<dbReference type="Gene3D" id="1.20.81.30">
    <property type="entry name" value="Type II secretion system (T2SS), domain F"/>
    <property type="match status" value="1"/>
</dbReference>
<keyword evidence="4 6" id="KW-1133">Transmembrane helix</keyword>
<dbReference type="RefSeq" id="WP_112885314.1">
    <property type="nucleotide sequence ID" value="NZ_QLUW01000006.1"/>
</dbReference>
<dbReference type="Pfam" id="PF00482">
    <property type="entry name" value="T2SSF"/>
    <property type="match status" value="1"/>
</dbReference>
<reference evidence="8 9" key="1">
    <citation type="submission" date="2018-06" db="EMBL/GenBank/DDBJ databases">
        <title>Paenibacillus montanisoli sp. nov., isolated from mountain area soil.</title>
        <authorList>
            <person name="Wu M."/>
        </authorList>
    </citation>
    <scope>NUCLEOTIDE SEQUENCE [LARGE SCALE GENOMIC DNA]</scope>
    <source>
        <strain evidence="8 9">RA17</strain>
    </source>
</reference>
<dbReference type="OrthoDB" id="9803381at2"/>
<organism evidence="8 9">
    <name type="scientific">Paenibacillus montanisoli</name>
    <dbReference type="NCBI Taxonomy" id="2081970"/>
    <lineage>
        <taxon>Bacteria</taxon>
        <taxon>Bacillati</taxon>
        <taxon>Bacillota</taxon>
        <taxon>Bacilli</taxon>
        <taxon>Bacillales</taxon>
        <taxon>Paenibacillaceae</taxon>
        <taxon>Paenibacillus</taxon>
    </lineage>
</organism>
<comment type="caution">
    <text evidence="8">The sequence shown here is derived from an EMBL/GenBank/DDBJ whole genome shotgun (WGS) entry which is preliminary data.</text>
</comment>
<evidence type="ECO:0000259" key="7">
    <source>
        <dbReference type="Pfam" id="PF00482"/>
    </source>
</evidence>
<dbReference type="Proteomes" id="UP000249260">
    <property type="component" value="Unassembled WGS sequence"/>
</dbReference>
<sequence>MLWILLGMFALSSFLFFCALLQQLFMSNSRMDKRMKRFLELNDKKKLSRKKFNLLVSLQLYKTTVRDRVLTKQKGKRLETMLNLAGVPLKPEEFIIFRWMSTAVVGGLFYLLFGQALFLLVGASAGFMLPRLWIGRKRKKRLAEFNDGLLDMLTTVIGSLRAGFSFSQALKTVCDESEGVVRDETEIVLKDMQYGTSMEDALNEWKDRIPSEDLDLMIQAILIQRQIGGNLAVILETIVQTIRDRSQIQRQITTLTAQGRMSGVVIGLLPFVLGLLLYMIEPSYIGSLFHHTIGIAMVCAGLISGSIGLFFIRKITTIEV</sequence>
<keyword evidence="3 6" id="KW-0812">Transmembrane</keyword>
<evidence type="ECO:0000313" key="9">
    <source>
        <dbReference type="Proteomes" id="UP000249260"/>
    </source>
</evidence>
<evidence type="ECO:0000256" key="5">
    <source>
        <dbReference type="ARBA" id="ARBA00023136"/>
    </source>
</evidence>
<evidence type="ECO:0000256" key="1">
    <source>
        <dbReference type="ARBA" id="ARBA00004651"/>
    </source>
</evidence>
<dbReference type="PANTHER" id="PTHR35007:SF1">
    <property type="entry name" value="PILUS ASSEMBLY PROTEIN"/>
    <property type="match status" value="1"/>
</dbReference>
<evidence type="ECO:0000313" key="8">
    <source>
        <dbReference type="EMBL" id="RAP73730.1"/>
    </source>
</evidence>
<keyword evidence="5 6" id="KW-0472">Membrane</keyword>
<dbReference type="InterPro" id="IPR042094">
    <property type="entry name" value="T2SS_GspF_sf"/>
</dbReference>
<accession>A0A328TTX1</accession>
<feature type="transmembrane region" description="Helical" evidence="6">
    <location>
        <begin position="108"/>
        <end position="134"/>
    </location>
</feature>
<feature type="transmembrane region" description="Helical" evidence="6">
    <location>
        <begin position="261"/>
        <end position="280"/>
    </location>
</feature>
<dbReference type="PANTHER" id="PTHR35007">
    <property type="entry name" value="INTEGRAL MEMBRANE PROTEIN-RELATED"/>
    <property type="match status" value="1"/>
</dbReference>
<dbReference type="GO" id="GO:0005886">
    <property type="term" value="C:plasma membrane"/>
    <property type="evidence" value="ECO:0007669"/>
    <property type="project" value="UniProtKB-SubCell"/>
</dbReference>
<feature type="transmembrane region" description="Helical" evidence="6">
    <location>
        <begin position="292"/>
        <end position="312"/>
    </location>
</feature>
<evidence type="ECO:0000256" key="6">
    <source>
        <dbReference type="SAM" id="Phobius"/>
    </source>
</evidence>
<evidence type="ECO:0000256" key="2">
    <source>
        <dbReference type="ARBA" id="ARBA00022475"/>
    </source>
</evidence>
<dbReference type="EMBL" id="QLUW01000006">
    <property type="protein sequence ID" value="RAP73730.1"/>
    <property type="molecule type" value="Genomic_DNA"/>
</dbReference>
<name>A0A328TTX1_9BACL</name>
<protein>
    <submittedName>
        <fullName evidence="8">Type II secretion system protein</fullName>
    </submittedName>
</protein>
<dbReference type="AlphaFoldDB" id="A0A328TTX1"/>
<keyword evidence="2" id="KW-1003">Cell membrane</keyword>
<feature type="domain" description="Type II secretion system protein GspF" evidence="7">
    <location>
        <begin position="153"/>
        <end position="277"/>
    </location>
</feature>
<comment type="subcellular location">
    <subcellularLocation>
        <location evidence="1">Cell membrane</location>
        <topology evidence="1">Multi-pass membrane protein</topology>
    </subcellularLocation>
</comment>
<evidence type="ECO:0000256" key="3">
    <source>
        <dbReference type="ARBA" id="ARBA00022692"/>
    </source>
</evidence>
<evidence type="ECO:0000256" key="4">
    <source>
        <dbReference type="ARBA" id="ARBA00022989"/>
    </source>
</evidence>
<dbReference type="InterPro" id="IPR018076">
    <property type="entry name" value="T2SS_GspF_dom"/>
</dbReference>
<gene>
    <name evidence="8" type="ORF">DL346_26060</name>
</gene>